<sequence>MSAQPDVSASQPVCVRAGTLTRISNDYFEGTCLIFVRDPTVPVLTPGTFYRRYFEIQLQGRFKQAPERFFIGMELSEVLRLSMMARGISNTLFSFVRSYEPDIDVSFGSKDKVGVDFELPHLVAPLFKGCDIVVETPDGEALPTLGTDITGGRTHPKGGRPMRIRLDCTYTICTFSTCIDLFAWKVKGTPVGDVDAAEDELWENGSAHSALFPQAAEDEPEFDEGYGPLLSSEAAVDYEVALLDVACIEARLDEAAALALARGVYSESQWDKLSDELASGVTSTATCLTIIERELLAPRPIDVLVEVVRTECMLRLRKAFEREVVRVTGRPPSNEAMNAFIFVQLARSHSKNISGEWLIGEHLFVPLAAPSATAHGDSWPLIKYVERARERAEQPVDADREPALEHAVQLDAWLRQAWLREREKVLEAAAAFRRSPDEAAASAPAVFGAELPDGGFRVWLDPPPPRQRSEHRVNAVCVRKLRQAFRGSPAHFETRLFLLLHRYAALFGPNGGEGRGWQLATPPPAMDALTTDFGVHAECFASPMNRRQPRFCSAFSDTDVAFGSSGNFFGAARRGVLAGWQSAECGPPYDDELMEMAVEVLSHELSRREAEGSAHAGSFVLVVPDWRTSPPSRFWRAVQASPHLSRVLVLDKEAHRYVEGFQHQASSARTRFVQGETATLCIWMQNQAGRAAYPVTEEKLEKQREAWNLPPRLPGL</sequence>
<protein>
    <submittedName>
        <fullName evidence="3">Phosphorylated ctd-interacting factor 1</fullName>
    </submittedName>
</protein>
<name>A0A0M0LNU3_9EUKA</name>
<dbReference type="InterPro" id="IPR013897">
    <property type="entry name" value="Duc1"/>
</dbReference>
<evidence type="ECO:0000313" key="4">
    <source>
        <dbReference type="Proteomes" id="UP000037460"/>
    </source>
</evidence>
<dbReference type="Pfam" id="PF08588">
    <property type="entry name" value="Duc1"/>
    <property type="match status" value="1"/>
</dbReference>
<evidence type="ECO:0000259" key="2">
    <source>
        <dbReference type="Pfam" id="PF12237"/>
    </source>
</evidence>
<dbReference type="PANTHER" id="PTHR21727:SF0">
    <property type="entry name" value="MRNA (2'-O-METHYLADENOSINE-N(6)-)-METHYLTRANSFERASE"/>
    <property type="match status" value="1"/>
</dbReference>
<dbReference type="InterPro" id="IPR022035">
    <property type="entry name" value="PCIF1_WW"/>
</dbReference>
<evidence type="ECO:0000313" key="3">
    <source>
        <dbReference type="EMBL" id="KOO52750.1"/>
    </source>
</evidence>
<feature type="domain" description="Domain of unknown function at the cortex 1" evidence="1">
    <location>
        <begin position="6"/>
        <end position="195"/>
    </location>
</feature>
<dbReference type="EMBL" id="JWZX01000517">
    <property type="protein sequence ID" value="KOO52750.1"/>
    <property type="molecule type" value="Genomic_DNA"/>
</dbReference>
<dbReference type="AlphaFoldDB" id="A0A0M0LNU3"/>
<dbReference type="Pfam" id="PF12237">
    <property type="entry name" value="PCIF1_WW"/>
    <property type="match status" value="1"/>
</dbReference>
<dbReference type="OrthoDB" id="193787at2759"/>
<dbReference type="InterPro" id="IPR039881">
    <property type="entry name" value="PCIF1-like"/>
</dbReference>
<reference evidence="4" key="1">
    <citation type="journal article" date="2015" name="PLoS Genet.">
        <title>Genome Sequence and Transcriptome Analyses of Chrysochromulina tobin: Metabolic Tools for Enhanced Algal Fitness in the Prominent Order Prymnesiales (Haptophyceae).</title>
        <authorList>
            <person name="Hovde B.T."/>
            <person name="Deodato C.R."/>
            <person name="Hunsperger H.M."/>
            <person name="Ryken S.A."/>
            <person name="Yost W."/>
            <person name="Jha R.K."/>
            <person name="Patterson J."/>
            <person name="Monnat R.J. Jr."/>
            <person name="Barlow S.B."/>
            <person name="Starkenburg S.R."/>
            <person name="Cattolico R.A."/>
        </authorList>
    </citation>
    <scope>NUCLEOTIDE SEQUENCE</scope>
    <source>
        <strain evidence="4">CCMP291</strain>
    </source>
</reference>
<keyword evidence="4" id="KW-1185">Reference proteome</keyword>
<dbReference type="PANTHER" id="PTHR21727">
    <property type="entry name" value="PHOSPHORYLATED CTD INTERACTING FACTOR 1"/>
    <property type="match status" value="1"/>
</dbReference>
<dbReference type="GO" id="GO:0016422">
    <property type="term" value="F:mRNA (2'-O-methyladenosine-N6-)-methyltransferase activity"/>
    <property type="evidence" value="ECO:0007669"/>
    <property type="project" value="InterPro"/>
</dbReference>
<comment type="caution">
    <text evidence="3">The sequence shown here is derived from an EMBL/GenBank/DDBJ whole genome shotgun (WGS) entry which is preliminary data.</text>
</comment>
<accession>A0A0M0LNU3</accession>
<organism evidence="3 4">
    <name type="scientific">Chrysochromulina tobinii</name>
    <dbReference type="NCBI Taxonomy" id="1460289"/>
    <lineage>
        <taxon>Eukaryota</taxon>
        <taxon>Haptista</taxon>
        <taxon>Haptophyta</taxon>
        <taxon>Prymnesiophyceae</taxon>
        <taxon>Prymnesiales</taxon>
        <taxon>Chrysochromulinaceae</taxon>
        <taxon>Chrysochromulina</taxon>
    </lineage>
</organism>
<feature type="domain" description="PCIF1 WW" evidence="2">
    <location>
        <begin position="488"/>
        <end position="660"/>
    </location>
</feature>
<proteinExistence type="predicted"/>
<evidence type="ECO:0000259" key="1">
    <source>
        <dbReference type="Pfam" id="PF08588"/>
    </source>
</evidence>
<dbReference type="GO" id="GO:0099122">
    <property type="term" value="F:RNA polymerase II C-terminal domain binding"/>
    <property type="evidence" value="ECO:0007669"/>
    <property type="project" value="InterPro"/>
</dbReference>
<dbReference type="Proteomes" id="UP000037460">
    <property type="component" value="Unassembled WGS sequence"/>
</dbReference>
<gene>
    <name evidence="3" type="ORF">Ctob_011198</name>
</gene>